<dbReference type="InterPro" id="IPR027417">
    <property type="entry name" value="P-loop_NTPase"/>
</dbReference>
<dbReference type="Gene3D" id="3.40.50.300">
    <property type="entry name" value="P-loop containing nucleotide triphosphate hydrolases"/>
    <property type="match status" value="1"/>
</dbReference>
<dbReference type="GO" id="GO:0016301">
    <property type="term" value="F:kinase activity"/>
    <property type="evidence" value="ECO:0007669"/>
    <property type="project" value="UniProtKB-KW"/>
</dbReference>
<proteinExistence type="predicted"/>
<organism evidence="1 2">
    <name type="scientific">Actinoplanes italicus</name>
    <dbReference type="NCBI Taxonomy" id="113567"/>
    <lineage>
        <taxon>Bacteria</taxon>
        <taxon>Bacillati</taxon>
        <taxon>Actinomycetota</taxon>
        <taxon>Actinomycetes</taxon>
        <taxon>Micromonosporales</taxon>
        <taxon>Micromonosporaceae</taxon>
        <taxon>Actinoplanes</taxon>
    </lineage>
</organism>
<evidence type="ECO:0000313" key="1">
    <source>
        <dbReference type="EMBL" id="PRX12042.1"/>
    </source>
</evidence>
<dbReference type="Pfam" id="PF13671">
    <property type="entry name" value="AAA_33"/>
    <property type="match status" value="1"/>
</dbReference>
<keyword evidence="1" id="KW-0418">Kinase</keyword>
<dbReference type="SUPFAM" id="SSF52540">
    <property type="entry name" value="P-loop containing nucleoside triphosphate hydrolases"/>
    <property type="match status" value="1"/>
</dbReference>
<reference evidence="1 2" key="1">
    <citation type="submission" date="2018-03" db="EMBL/GenBank/DDBJ databases">
        <title>Genomic Encyclopedia of Archaeal and Bacterial Type Strains, Phase II (KMG-II): from individual species to whole genera.</title>
        <authorList>
            <person name="Goeker M."/>
        </authorList>
    </citation>
    <scope>NUCLEOTIDE SEQUENCE [LARGE SCALE GENOMIC DNA]</scope>
    <source>
        <strain evidence="1 2">DSM 43146</strain>
    </source>
</reference>
<dbReference type="OrthoDB" id="3819922at2"/>
<dbReference type="AlphaFoldDB" id="A0A2T0JWG6"/>
<name>A0A2T0JWG6_9ACTN</name>
<protein>
    <submittedName>
        <fullName evidence="1">Putative kinase</fullName>
    </submittedName>
</protein>
<dbReference type="Proteomes" id="UP000239415">
    <property type="component" value="Unassembled WGS sequence"/>
</dbReference>
<evidence type="ECO:0000313" key="2">
    <source>
        <dbReference type="Proteomes" id="UP000239415"/>
    </source>
</evidence>
<keyword evidence="1" id="KW-0808">Transferase</keyword>
<gene>
    <name evidence="1" type="ORF">CLV67_13067</name>
</gene>
<accession>A0A2T0JWG6</accession>
<dbReference type="EMBL" id="PVMZ01000030">
    <property type="protein sequence ID" value="PRX12042.1"/>
    <property type="molecule type" value="Genomic_DNA"/>
</dbReference>
<sequence length="186" mass="19985">MRRVPPGDSIQSVAHRLILINGLPGSGKSTLAGRLAPALRVPLIGKDALKEAMAGAVPGVPPSAVGRVAAQVMWELAAATPGVVILESWWFRPRDLGYVTEGVARSGARSTVEIWCSVPVEVALDRYRRRGRHAVHEDDRRLAEDWPRWAAEAEPLGIGPTLIVETDRPVIATRLIEAISEAIGGV</sequence>
<comment type="caution">
    <text evidence="1">The sequence shown here is derived from an EMBL/GenBank/DDBJ whole genome shotgun (WGS) entry which is preliminary data.</text>
</comment>
<keyword evidence="2" id="KW-1185">Reference proteome</keyword>